<evidence type="ECO:0000256" key="1">
    <source>
        <dbReference type="ARBA" id="ARBA00023125"/>
    </source>
</evidence>
<comment type="caution">
    <text evidence="4">The sequence shown here is derived from an EMBL/GenBank/DDBJ whole genome shotgun (WGS) entry which is preliminary data.</text>
</comment>
<dbReference type="SUPFAM" id="SSF46689">
    <property type="entry name" value="Homeodomain-like"/>
    <property type="match status" value="1"/>
</dbReference>
<dbReference type="PRINTS" id="PR00455">
    <property type="entry name" value="HTHTETR"/>
</dbReference>
<dbReference type="SUPFAM" id="SSF48498">
    <property type="entry name" value="Tetracyclin repressor-like, C-terminal domain"/>
    <property type="match status" value="1"/>
</dbReference>
<dbReference type="EMBL" id="VWPK01000023">
    <property type="protein sequence ID" value="KAA5611177.1"/>
    <property type="molecule type" value="Genomic_DNA"/>
</dbReference>
<proteinExistence type="predicted"/>
<evidence type="ECO:0000259" key="3">
    <source>
        <dbReference type="PROSITE" id="PS50977"/>
    </source>
</evidence>
<name>A0A5M6ITM0_9PROT</name>
<dbReference type="Pfam" id="PF14246">
    <property type="entry name" value="TetR_C_7"/>
    <property type="match status" value="1"/>
</dbReference>
<keyword evidence="5" id="KW-1185">Reference proteome</keyword>
<dbReference type="Gene3D" id="1.10.357.10">
    <property type="entry name" value="Tetracycline Repressor, domain 2"/>
    <property type="match status" value="1"/>
</dbReference>
<feature type="DNA-binding region" description="H-T-H motif" evidence="2">
    <location>
        <begin position="34"/>
        <end position="53"/>
    </location>
</feature>
<reference evidence="4 5" key="1">
    <citation type="submission" date="2019-09" db="EMBL/GenBank/DDBJ databases">
        <title>Genome sequence of Rhodovastum atsumiense, a diverse member of the Acetobacteraceae family of non-sulfur purple photosynthetic bacteria.</title>
        <authorList>
            <person name="Meyer T."/>
            <person name="Kyndt J."/>
        </authorList>
    </citation>
    <scope>NUCLEOTIDE SEQUENCE [LARGE SCALE GENOMIC DNA]</scope>
    <source>
        <strain evidence="4 5">DSM 21279</strain>
    </source>
</reference>
<dbReference type="AlphaFoldDB" id="A0A5M6ITM0"/>
<dbReference type="RefSeq" id="WP_150041740.1">
    <property type="nucleotide sequence ID" value="NZ_OW485601.1"/>
</dbReference>
<dbReference type="GO" id="GO:0003700">
    <property type="term" value="F:DNA-binding transcription factor activity"/>
    <property type="evidence" value="ECO:0007669"/>
    <property type="project" value="TreeGrafter"/>
</dbReference>
<accession>A0A5M6ITM0</accession>
<dbReference type="PROSITE" id="PS50977">
    <property type="entry name" value="HTH_TETR_2"/>
    <property type="match status" value="1"/>
</dbReference>
<dbReference type="InterPro" id="IPR039536">
    <property type="entry name" value="TetR_C_Proteobacteria"/>
</dbReference>
<keyword evidence="1 2" id="KW-0238">DNA-binding</keyword>
<dbReference type="OrthoDB" id="9816431at2"/>
<gene>
    <name evidence="4" type="ORF">F1189_15520</name>
</gene>
<dbReference type="PANTHER" id="PTHR30055">
    <property type="entry name" value="HTH-TYPE TRANSCRIPTIONAL REGULATOR RUTR"/>
    <property type="match status" value="1"/>
</dbReference>
<feature type="domain" description="HTH tetR-type" evidence="3">
    <location>
        <begin position="11"/>
        <end position="71"/>
    </location>
</feature>
<evidence type="ECO:0000256" key="2">
    <source>
        <dbReference type="PROSITE-ProRule" id="PRU00335"/>
    </source>
</evidence>
<evidence type="ECO:0000313" key="4">
    <source>
        <dbReference type="EMBL" id="KAA5611177.1"/>
    </source>
</evidence>
<dbReference type="Gene3D" id="1.10.10.60">
    <property type="entry name" value="Homeodomain-like"/>
    <property type="match status" value="1"/>
</dbReference>
<organism evidence="4 5">
    <name type="scientific">Rhodovastum atsumiense</name>
    <dbReference type="NCBI Taxonomy" id="504468"/>
    <lineage>
        <taxon>Bacteria</taxon>
        <taxon>Pseudomonadati</taxon>
        <taxon>Pseudomonadota</taxon>
        <taxon>Alphaproteobacteria</taxon>
        <taxon>Acetobacterales</taxon>
        <taxon>Acetobacteraceae</taxon>
        <taxon>Rhodovastum</taxon>
    </lineage>
</organism>
<dbReference type="InterPro" id="IPR009057">
    <property type="entry name" value="Homeodomain-like_sf"/>
</dbReference>
<dbReference type="InterPro" id="IPR001647">
    <property type="entry name" value="HTH_TetR"/>
</dbReference>
<dbReference type="Proteomes" id="UP000325255">
    <property type="component" value="Unassembled WGS sequence"/>
</dbReference>
<dbReference type="GO" id="GO:0000976">
    <property type="term" value="F:transcription cis-regulatory region binding"/>
    <property type="evidence" value="ECO:0007669"/>
    <property type="project" value="TreeGrafter"/>
</dbReference>
<dbReference type="PANTHER" id="PTHR30055:SF146">
    <property type="entry name" value="HTH-TYPE TRANSCRIPTIONAL DUAL REGULATOR CECR"/>
    <property type="match status" value="1"/>
</dbReference>
<protein>
    <submittedName>
        <fullName evidence="4">TetR/AcrR family transcriptional regulator</fullName>
    </submittedName>
</protein>
<dbReference type="Pfam" id="PF00440">
    <property type="entry name" value="TetR_N"/>
    <property type="match status" value="1"/>
</dbReference>
<evidence type="ECO:0000313" key="5">
    <source>
        <dbReference type="Proteomes" id="UP000325255"/>
    </source>
</evidence>
<sequence length="209" mass="23016">MTAIRLQQRGLIRRQAMLEAATALFMEQGYERVSLSDILERSGGSRTMLYAQFGNKEGLLRAIIERAIARTWQALDVDPVPALGAEAALRELGRRFLDAVLADDAIATYRIITAEAHRVSGIADFFFDLGPRRFQGRLTSWFRAAARAGMLQADDPDGLARVFIGGVLGDLHLRRVLGLVDGYTEAEIEAHLRMVIATFTSGVLRRAGA</sequence>
<dbReference type="InterPro" id="IPR050109">
    <property type="entry name" value="HTH-type_TetR-like_transc_reg"/>
</dbReference>
<dbReference type="InterPro" id="IPR036271">
    <property type="entry name" value="Tet_transcr_reg_TetR-rel_C_sf"/>
</dbReference>